<evidence type="ECO:0000256" key="1">
    <source>
        <dbReference type="SAM" id="MobiDB-lite"/>
    </source>
</evidence>
<protein>
    <submittedName>
        <fullName evidence="2">Uncharacterized protein</fullName>
    </submittedName>
</protein>
<proteinExistence type="predicted"/>
<feature type="compositionally biased region" description="Low complexity" evidence="1">
    <location>
        <begin position="192"/>
        <end position="203"/>
    </location>
</feature>
<accession>A0A078B055</accession>
<dbReference type="AlphaFoldDB" id="A0A078B055"/>
<sequence length="211" mass="24589">MIVEKTNEQESVSKKLDYPMLDIEITYQEQSIRLPQLKQYIPQDILERELRIHQYLDQNHIFLQDVKSTIQEYNRRACKSPAVFLELKKIRENRPKQSYNSSSNLVQPSFLMKRIQKKNQQALSEASTPYADSVELSNKCSFSDLSQKSTSNFGQMIADMSNLKKSLFAPHHPHLFLQIQKQDTSDKANDMNQCQNNQQSSKNIDQDAIFN</sequence>
<evidence type="ECO:0000313" key="3">
    <source>
        <dbReference type="Proteomes" id="UP000039865"/>
    </source>
</evidence>
<evidence type="ECO:0000313" key="2">
    <source>
        <dbReference type="EMBL" id="CDW86438.1"/>
    </source>
</evidence>
<reference evidence="2 3" key="1">
    <citation type="submission" date="2014-06" db="EMBL/GenBank/DDBJ databases">
        <authorList>
            <person name="Swart Estienne"/>
        </authorList>
    </citation>
    <scope>NUCLEOTIDE SEQUENCE [LARGE SCALE GENOMIC DNA]</scope>
    <source>
        <strain evidence="2 3">130c</strain>
    </source>
</reference>
<gene>
    <name evidence="2" type="primary">Contig16026.g17080</name>
    <name evidence="2" type="ORF">STYLEM_15533</name>
</gene>
<dbReference type="EMBL" id="CCKQ01014644">
    <property type="protein sequence ID" value="CDW86438.1"/>
    <property type="molecule type" value="Genomic_DNA"/>
</dbReference>
<dbReference type="Proteomes" id="UP000039865">
    <property type="component" value="Unassembled WGS sequence"/>
</dbReference>
<feature type="region of interest" description="Disordered" evidence="1">
    <location>
        <begin position="182"/>
        <end position="211"/>
    </location>
</feature>
<organism evidence="2 3">
    <name type="scientific">Stylonychia lemnae</name>
    <name type="common">Ciliate</name>
    <dbReference type="NCBI Taxonomy" id="5949"/>
    <lineage>
        <taxon>Eukaryota</taxon>
        <taxon>Sar</taxon>
        <taxon>Alveolata</taxon>
        <taxon>Ciliophora</taxon>
        <taxon>Intramacronucleata</taxon>
        <taxon>Spirotrichea</taxon>
        <taxon>Stichotrichia</taxon>
        <taxon>Sporadotrichida</taxon>
        <taxon>Oxytrichidae</taxon>
        <taxon>Stylonychinae</taxon>
        <taxon>Stylonychia</taxon>
    </lineage>
</organism>
<name>A0A078B055_STYLE</name>
<keyword evidence="3" id="KW-1185">Reference proteome</keyword>
<dbReference type="InParanoid" id="A0A078B055"/>